<dbReference type="Gene3D" id="1.10.287.1080">
    <property type="entry name" value="MazG-like"/>
    <property type="match status" value="1"/>
</dbReference>
<dbReference type="GO" id="GO:0046061">
    <property type="term" value="P:dATP catabolic process"/>
    <property type="evidence" value="ECO:0007669"/>
    <property type="project" value="TreeGrafter"/>
</dbReference>
<dbReference type="InterPro" id="IPR021130">
    <property type="entry name" value="PRib-ATP_PPHydrolase-like"/>
</dbReference>
<dbReference type="PANTHER" id="PTHR30522">
    <property type="entry name" value="NUCLEOSIDE TRIPHOSPHATE PYROPHOSPHOHYDROLASE"/>
    <property type="match status" value="1"/>
</dbReference>
<dbReference type="GO" id="GO:0046081">
    <property type="term" value="P:dUTP catabolic process"/>
    <property type="evidence" value="ECO:0007669"/>
    <property type="project" value="TreeGrafter"/>
</dbReference>
<dbReference type="GO" id="GO:0046047">
    <property type="term" value="P:TTP catabolic process"/>
    <property type="evidence" value="ECO:0007669"/>
    <property type="project" value="TreeGrafter"/>
</dbReference>
<name>A0A6G7VDW8_9GAMM</name>
<dbReference type="EMBL" id="CP048029">
    <property type="protein sequence ID" value="QIK38164.1"/>
    <property type="molecule type" value="Genomic_DNA"/>
</dbReference>
<proteinExistence type="predicted"/>
<sequence length="134" mass="14875">MASLYLEAGAKSTNLSSALASAEQIQRYAAQRRFDWEDVGAVLAKIEEEISECRAVLSEDASQQARLHELGDLLFSCVNLAQHLDVDPELALEAANRRFAEVERKLRAQGLQPGPETRALMEVYWDQVKAGESL</sequence>
<dbReference type="GO" id="GO:0006203">
    <property type="term" value="P:dGTP catabolic process"/>
    <property type="evidence" value="ECO:0007669"/>
    <property type="project" value="TreeGrafter"/>
</dbReference>
<dbReference type="CDD" id="cd11529">
    <property type="entry name" value="NTP-PPase_MazG_Cterm"/>
    <property type="match status" value="1"/>
</dbReference>
<organism evidence="1 2">
    <name type="scientific">Caldichromatium japonicum</name>
    <dbReference type="NCBI Taxonomy" id="2699430"/>
    <lineage>
        <taxon>Bacteria</taxon>
        <taxon>Pseudomonadati</taxon>
        <taxon>Pseudomonadota</taxon>
        <taxon>Gammaproteobacteria</taxon>
        <taxon>Chromatiales</taxon>
        <taxon>Chromatiaceae</taxon>
        <taxon>Caldichromatium</taxon>
    </lineage>
</organism>
<evidence type="ECO:0000313" key="1">
    <source>
        <dbReference type="EMBL" id="QIK38164.1"/>
    </source>
</evidence>
<dbReference type="GO" id="GO:0046052">
    <property type="term" value="P:UTP catabolic process"/>
    <property type="evidence" value="ECO:0007669"/>
    <property type="project" value="TreeGrafter"/>
</dbReference>
<dbReference type="InterPro" id="IPR011551">
    <property type="entry name" value="NTP_PyrPHydrolase_MazG"/>
</dbReference>
<dbReference type="KEGG" id="cjap:GWK36_09415"/>
<evidence type="ECO:0000313" key="2">
    <source>
        <dbReference type="Proteomes" id="UP000502699"/>
    </source>
</evidence>
<protein>
    <recommendedName>
        <fullName evidence="3">NTP pyrophosphohydrolase MazG putative catalytic core domain-containing protein</fullName>
    </recommendedName>
</protein>
<dbReference type="AlphaFoldDB" id="A0A6G7VDW8"/>
<dbReference type="InterPro" id="IPR048011">
    <property type="entry name" value="NTP-PPase_MazG-like_C"/>
</dbReference>
<gene>
    <name evidence="1" type="ORF">GWK36_09415</name>
</gene>
<evidence type="ECO:0008006" key="3">
    <source>
        <dbReference type="Google" id="ProtNLM"/>
    </source>
</evidence>
<keyword evidence="2" id="KW-1185">Reference proteome</keyword>
<dbReference type="Pfam" id="PF01503">
    <property type="entry name" value="PRA-PH"/>
    <property type="match status" value="1"/>
</dbReference>
<dbReference type="SUPFAM" id="SSF101386">
    <property type="entry name" value="all-alpha NTP pyrophosphatases"/>
    <property type="match status" value="1"/>
</dbReference>
<dbReference type="GO" id="GO:0046076">
    <property type="term" value="P:dTTP catabolic process"/>
    <property type="evidence" value="ECO:0007669"/>
    <property type="project" value="TreeGrafter"/>
</dbReference>
<dbReference type="PANTHER" id="PTHR30522:SF0">
    <property type="entry name" value="NUCLEOSIDE TRIPHOSPHATE PYROPHOSPHOHYDROLASE"/>
    <property type="match status" value="1"/>
</dbReference>
<reference evidence="2" key="1">
    <citation type="submission" date="2020-01" db="EMBL/GenBank/DDBJ databases">
        <title>Caldichromatium gen. nov., sp. nov., a thermophilic purple sulfur bacterium member of the family Chromatiaceae isolated from Nakabusa hot spring, Japan.</title>
        <authorList>
            <person name="Saini M.K."/>
            <person name="Hanada S."/>
            <person name="Tank M."/>
        </authorList>
    </citation>
    <scope>NUCLEOTIDE SEQUENCE [LARGE SCALE GENOMIC DNA]</scope>
    <source>
        <strain evidence="2">No.7</strain>
    </source>
</reference>
<dbReference type="GO" id="GO:0047429">
    <property type="term" value="F:nucleoside triphosphate diphosphatase activity"/>
    <property type="evidence" value="ECO:0007669"/>
    <property type="project" value="InterPro"/>
</dbReference>
<accession>A0A6G7VDW8</accession>
<dbReference type="Proteomes" id="UP000502699">
    <property type="component" value="Chromosome"/>
</dbReference>